<keyword evidence="6" id="KW-0769">Symport</keyword>
<feature type="transmembrane region" description="Helical" evidence="10">
    <location>
        <begin position="74"/>
        <end position="92"/>
    </location>
</feature>
<evidence type="ECO:0000256" key="7">
    <source>
        <dbReference type="ARBA" id="ARBA00022989"/>
    </source>
</evidence>
<comment type="caution">
    <text evidence="11">The sequence shown here is derived from an EMBL/GenBank/DDBJ whole genome shotgun (WGS) entry which is preliminary data.</text>
</comment>
<feature type="transmembrane region" description="Helical" evidence="10">
    <location>
        <begin position="118"/>
        <end position="145"/>
    </location>
</feature>
<dbReference type="Gene3D" id="1.20.1730.10">
    <property type="entry name" value="Sodium/glucose cotransporter"/>
    <property type="match status" value="1"/>
</dbReference>
<evidence type="ECO:0000256" key="10">
    <source>
        <dbReference type="SAM" id="Phobius"/>
    </source>
</evidence>
<feature type="transmembrane region" description="Helical" evidence="10">
    <location>
        <begin position="469"/>
        <end position="488"/>
    </location>
</feature>
<evidence type="ECO:0000256" key="6">
    <source>
        <dbReference type="ARBA" id="ARBA00022847"/>
    </source>
</evidence>
<dbReference type="GO" id="GO:0006847">
    <property type="term" value="P:plasma membrane acetate transport"/>
    <property type="evidence" value="ECO:0007669"/>
    <property type="project" value="TreeGrafter"/>
</dbReference>
<keyword evidence="7 10" id="KW-1133">Transmembrane helix</keyword>
<dbReference type="RefSeq" id="WP_142055292.1">
    <property type="nucleotide sequence ID" value="NZ_VFPA01000002.1"/>
</dbReference>
<dbReference type="InterPro" id="IPR038377">
    <property type="entry name" value="Na/Glc_symporter_sf"/>
</dbReference>
<name>A0A543DPK8_9PSEU</name>
<comment type="similarity">
    <text evidence="2 9">Belongs to the sodium:solute symporter (SSF) (TC 2.A.21) family.</text>
</comment>
<evidence type="ECO:0000313" key="12">
    <source>
        <dbReference type="Proteomes" id="UP000315677"/>
    </source>
</evidence>
<dbReference type="GO" id="GO:0015293">
    <property type="term" value="F:symporter activity"/>
    <property type="evidence" value="ECO:0007669"/>
    <property type="project" value="UniProtKB-KW"/>
</dbReference>
<keyword evidence="4" id="KW-1003">Cell membrane</keyword>
<feature type="transmembrane region" description="Helical" evidence="10">
    <location>
        <begin position="179"/>
        <end position="198"/>
    </location>
</feature>
<dbReference type="PANTHER" id="PTHR48086">
    <property type="entry name" value="SODIUM/PROLINE SYMPORTER-RELATED"/>
    <property type="match status" value="1"/>
</dbReference>
<accession>A0A543DPK8</accession>
<feature type="transmembrane region" description="Helical" evidence="10">
    <location>
        <begin position="434"/>
        <end position="457"/>
    </location>
</feature>
<reference evidence="11 12" key="1">
    <citation type="submission" date="2019-06" db="EMBL/GenBank/DDBJ databases">
        <title>Sequencing the genomes of 1000 actinobacteria strains.</title>
        <authorList>
            <person name="Klenk H.-P."/>
        </authorList>
    </citation>
    <scope>NUCLEOTIDE SEQUENCE [LARGE SCALE GENOMIC DNA]</scope>
    <source>
        <strain evidence="11 12">DSM 45301</strain>
    </source>
</reference>
<evidence type="ECO:0000313" key="11">
    <source>
        <dbReference type="EMBL" id="TQM11270.1"/>
    </source>
</evidence>
<feature type="transmembrane region" description="Helical" evidence="10">
    <location>
        <begin position="327"/>
        <end position="355"/>
    </location>
</feature>
<evidence type="ECO:0000256" key="1">
    <source>
        <dbReference type="ARBA" id="ARBA00004651"/>
    </source>
</evidence>
<feature type="transmembrane region" description="Helical" evidence="10">
    <location>
        <begin position="6"/>
        <end position="24"/>
    </location>
</feature>
<evidence type="ECO:0000256" key="2">
    <source>
        <dbReference type="ARBA" id="ARBA00006434"/>
    </source>
</evidence>
<dbReference type="EMBL" id="VFPA01000002">
    <property type="protein sequence ID" value="TQM11270.1"/>
    <property type="molecule type" value="Genomic_DNA"/>
</dbReference>
<gene>
    <name evidence="11" type="ORF">FB558_3828</name>
</gene>
<keyword evidence="5 10" id="KW-0812">Transmembrane</keyword>
<evidence type="ECO:0000256" key="3">
    <source>
        <dbReference type="ARBA" id="ARBA00022448"/>
    </source>
</evidence>
<feature type="transmembrane region" description="Helical" evidence="10">
    <location>
        <begin position="401"/>
        <end position="422"/>
    </location>
</feature>
<feature type="transmembrane region" description="Helical" evidence="10">
    <location>
        <begin position="45"/>
        <end position="68"/>
    </location>
</feature>
<dbReference type="Proteomes" id="UP000315677">
    <property type="component" value="Unassembled WGS sequence"/>
</dbReference>
<evidence type="ECO:0000256" key="4">
    <source>
        <dbReference type="ARBA" id="ARBA00022475"/>
    </source>
</evidence>
<keyword evidence="12" id="KW-1185">Reference proteome</keyword>
<dbReference type="PANTHER" id="PTHR48086:SF6">
    <property type="entry name" value="CATION_ACETATE SYMPORTER ACTP"/>
    <property type="match status" value="1"/>
</dbReference>
<feature type="transmembrane region" description="Helical" evidence="10">
    <location>
        <begin position="376"/>
        <end position="395"/>
    </location>
</feature>
<dbReference type="GO" id="GO:0005886">
    <property type="term" value="C:plasma membrane"/>
    <property type="evidence" value="ECO:0007669"/>
    <property type="project" value="UniProtKB-SubCell"/>
</dbReference>
<dbReference type="InterPro" id="IPR050277">
    <property type="entry name" value="Sodium:Solute_Symporter"/>
</dbReference>
<dbReference type="CDD" id="cd11480">
    <property type="entry name" value="SLC5sbd_u4"/>
    <property type="match status" value="1"/>
</dbReference>
<proteinExistence type="inferred from homology"/>
<feature type="transmembrane region" description="Helical" evidence="10">
    <location>
        <begin position="268"/>
        <end position="289"/>
    </location>
</feature>
<dbReference type="AlphaFoldDB" id="A0A543DPK8"/>
<dbReference type="Pfam" id="PF00474">
    <property type="entry name" value="SSF"/>
    <property type="match status" value="1"/>
</dbReference>
<evidence type="ECO:0000256" key="5">
    <source>
        <dbReference type="ARBA" id="ARBA00022692"/>
    </source>
</evidence>
<keyword evidence="3" id="KW-0813">Transport</keyword>
<sequence>MNATRLIAFALLVGVTLMITVWASRRTRSATEFFAAGRSISGPQNGLAIAGDLMSAATFLGFTGLMYLSGFDGWIMPSVTLVAFVLILLLFAERMRNTGRFTVADVLSFRLRERPVRAATAASTVLVAVIYLVAQLVGAGVLIRALTGLDFAPAVVVTGLAMLAYVVFGGMLATTWVQIIKAVLLLVAGVALSIGVLMRTGFDLGVLFTTAAANHPAGDAYLAPGGSGRSFLDTVSVALAFAIGTAALPHILIRFFTVPDAKQARSSAGWATALIGAFFVMTAVIGFGARAVLPPEAAEAVGASGNLAAPLLAEFLGGGPGTLGGDVFIAFVSAVAFATILAVVAGLVLSASGAVAHDLWAGVIRRGRAAGDGTTVARIAAAGIGVVAILITLGAGPNFNVAFLVGLALSVAAGANFPALLLALTWRRFTTTGAIVGIGAGLVTSVVFIVLGPSVWPGGAAAAPYPVEYPTLVALPVGFLACWLGSVLSRERGAARSFDELQVRSQTGLGSEETPVASR</sequence>
<protein>
    <submittedName>
        <fullName evidence="11">Cation/acetate symporter</fullName>
    </submittedName>
</protein>
<comment type="subcellular location">
    <subcellularLocation>
        <location evidence="1">Cell membrane</location>
        <topology evidence="1">Multi-pass membrane protein</topology>
    </subcellularLocation>
</comment>
<evidence type="ECO:0000256" key="9">
    <source>
        <dbReference type="RuleBase" id="RU362091"/>
    </source>
</evidence>
<dbReference type="PROSITE" id="PS50283">
    <property type="entry name" value="NA_SOLUT_SYMP_3"/>
    <property type="match status" value="1"/>
</dbReference>
<dbReference type="OrthoDB" id="9764416at2"/>
<feature type="transmembrane region" description="Helical" evidence="10">
    <location>
        <begin position="151"/>
        <end position="172"/>
    </location>
</feature>
<organism evidence="11 12">
    <name type="scientific">Pseudonocardia kunmingensis</name>
    <dbReference type="NCBI Taxonomy" id="630975"/>
    <lineage>
        <taxon>Bacteria</taxon>
        <taxon>Bacillati</taxon>
        <taxon>Actinomycetota</taxon>
        <taxon>Actinomycetes</taxon>
        <taxon>Pseudonocardiales</taxon>
        <taxon>Pseudonocardiaceae</taxon>
        <taxon>Pseudonocardia</taxon>
    </lineage>
</organism>
<feature type="transmembrane region" description="Helical" evidence="10">
    <location>
        <begin position="235"/>
        <end position="256"/>
    </location>
</feature>
<dbReference type="GO" id="GO:0015123">
    <property type="term" value="F:acetate transmembrane transporter activity"/>
    <property type="evidence" value="ECO:0007669"/>
    <property type="project" value="TreeGrafter"/>
</dbReference>
<dbReference type="InterPro" id="IPR001734">
    <property type="entry name" value="Na/solute_symporter"/>
</dbReference>
<evidence type="ECO:0000256" key="8">
    <source>
        <dbReference type="ARBA" id="ARBA00023136"/>
    </source>
</evidence>
<keyword evidence="8 10" id="KW-0472">Membrane</keyword>